<name>A0ABU3QHE0_9ACTN</name>
<comment type="caution">
    <text evidence="1">The sequence shown here is derived from an EMBL/GenBank/DDBJ whole genome shotgun (WGS) entry which is preliminary data.</text>
</comment>
<reference evidence="1 2" key="1">
    <citation type="submission" date="2023-09" db="EMBL/GenBank/DDBJ databases">
        <title>Streptomyces sp. nov.: A antagonism against Alternaria gaisen Producing Streptochlin, Isolated from Tamarix root soil.</title>
        <authorList>
            <person name="Chen Y."/>
        </authorList>
    </citation>
    <scope>NUCLEOTIDE SEQUENCE [LARGE SCALE GENOMIC DNA]</scope>
    <source>
        <strain evidence="1 2">TRM76323</strain>
    </source>
</reference>
<sequence>MNHPQPASCYYMDRAVAGQNWTNKTIYLSRTSCADGAVADAQVAPHSSWRDESRPYYAFITP</sequence>
<evidence type="ECO:0000313" key="2">
    <source>
        <dbReference type="Proteomes" id="UP001250181"/>
    </source>
</evidence>
<proteinExistence type="predicted"/>
<organism evidence="1 2">
    <name type="scientific">Streptomyces tamarix</name>
    <dbReference type="NCBI Taxonomy" id="3078565"/>
    <lineage>
        <taxon>Bacteria</taxon>
        <taxon>Bacillati</taxon>
        <taxon>Actinomycetota</taxon>
        <taxon>Actinomycetes</taxon>
        <taxon>Kitasatosporales</taxon>
        <taxon>Streptomycetaceae</taxon>
        <taxon>Streptomyces</taxon>
    </lineage>
</organism>
<accession>A0ABU3QHE0</accession>
<keyword evidence="2" id="KW-1185">Reference proteome</keyword>
<dbReference type="Proteomes" id="UP001250181">
    <property type="component" value="Unassembled WGS sequence"/>
</dbReference>
<protein>
    <submittedName>
        <fullName evidence="1">Uncharacterized protein</fullName>
    </submittedName>
</protein>
<dbReference type="RefSeq" id="WP_315877189.1">
    <property type="nucleotide sequence ID" value="NZ_JAWCTQ010000007.1"/>
</dbReference>
<dbReference type="EMBL" id="JAWCTQ010000007">
    <property type="protein sequence ID" value="MDT9682106.1"/>
    <property type="molecule type" value="Genomic_DNA"/>
</dbReference>
<gene>
    <name evidence="1" type="ORF">RND61_08465</name>
</gene>
<evidence type="ECO:0000313" key="1">
    <source>
        <dbReference type="EMBL" id="MDT9682106.1"/>
    </source>
</evidence>